<dbReference type="OrthoDB" id="5318964at2759"/>
<evidence type="ECO:0000313" key="3">
    <source>
        <dbReference type="Proteomes" id="UP000474640"/>
    </source>
</evidence>
<name>A0A7C8RHE6_ORBOL</name>
<organism evidence="2 3">
    <name type="scientific">Orbilia oligospora</name>
    <name type="common">Nematode-trapping fungus</name>
    <name type="synonym">Arthrobotrys oligospora</name>
    <dbReference type="NCBI Taxonomy" id="2813651"/>
    <lineage>
        <taxon>Eukaryota</taxon>
        <taxon>Fungi</taxon>
        <taxon>Dikarya</taxon>
        <taxon>Ascomycota</taxon>
        <taxon>Pezizomycotina</taxon>
        <taxon>Orbiliomycetes</taxon>
        <taxon>Orbiliales</taxon>
        <taxon>Orbiliaceae</taxon>
        <taxon>Orbilia</taxon>
    </lineage>
</organism>
<feature type="compositionally biased region" description="Polar residues" evidence="1">
    <location>
        <begin position="32"/>
        <end position="42"/>
    </location>
</feature>
<gene>
    <name evidence="2" type="ORF">TWF970_003700</name>
</gene>
<sequence length="76" mass="8222">MPQNSSSAPAQVPHSERPNVNVTEDLDYSKRTYVSSPNSTDHWTPFGAGASQRRNNNDVLARVDELGLSKGAPGKI</sequence>
<feature type="region of interest" description="Disordered" evidence="1">
    <location>
        <begin position="1"/>
        <end position="57"/>
    </location>
</feature>
<reference evidence="2 3" key="1">
    <citation type="submission" date="2020-01" db="EMBL/GenBank/DDBJ databases">
        <authorList>
            <person name="Palmer J.M."/>
        </authorList>
    </citation>
    <scope>NUCLEOTIDE SEQUENCE [LARGE SCALE GENOMIC DNA]</scope>
    <source>
        <strain evidence="2 3">TWF970</strain>
    </source>
</reference>
<protein>
    <submittedName>
        <fullName evidence="2">Uncharacterized protein</fullName>
    </submittedName>
</protein>
<evidence type="ECO:0000313" key="2">
    <source>
        <dbReference type="EMBL" id="KAF3289957.1"/>
    </source>
</evidence>
<dbReference type="AlphaFoldDB" id="A0A7C8RHE6"/>
<dbReference type="Proteomes" id="UP000474640">
    <property type="component" value="Unassembled WGS sequence"/>
</dbReference>
<dbReference type="EMBL" id="JAABOJ010000002">
    <property type="protein sequence ID" value="KAF3289957.1"/>
    <property type="molecule type" value="Genomic_DNA"/>
</dbReference>
<accession>A0A7C8RHE6</accession>
<evidence type="ECO:0000256" key="1">
    <source>
        <dbReference type="SAM" id="MobiDB-lite"/>
    </source>
</evidence>
<proteinExistence type="predicted"/>
<comment type="caution">
    <text evidence="2">The sequence shown here is derived from an EMBL/GenBank/DDBJ whole genome shotgun (WGS) entry which is preliminary data.</text>
</comment>